<dbReference type="GO" id="GO:0005524">
    <property type="term" value="F:ATP binding"/>
    <property type="evidence" value="ECO:0007669"/>
    <property type="project" value="UniProtKB-KW"/>
</dbReference>
<dbReference type="PROSITE" id="PS50013">
    <property type="entry name" value="CHROMO_2"/>
    <property type="match status" value="2"/>
</dbReference>
<dbReference type="InterPro" id="IPR013083">
    <property type="entry name" value="Znf_RING/FYVE/PHD"/>
</dbReference>
<dbReference type="InterPro" id="IPR001965">
    <property type="entry name" value="Znf_PHD"/>
</dbReference>
<dbReference type="PANTHER" id="PTHR45623">
    <property type="entry name" value="CHROMODOMAIN-HELICASE-DNA-BINDING PROTEIN 3-RELATED-RELATED"/>
    <property type="match status" value="1"/>
</dbReference>
<evidence type="ECO:0000256" key="5">
    <source>
        <dbReference type="ARBA" id="ARBA00022833"/>
    </source>
</evidence>
<evidence type="ECO:0000313" key="13">
    <source>
        <dbReference type="Proteomes" id="UP001552299"/>
    </source>
</evidence>
<dbReference type="Pfam" id="PF25029">
    <property type="entry name" value="MOM1"/>
    <property type="match status" value="1"/>
</dbReference>
<accession>A0ABD0TX97</accession>
<keyword evidence="4 8" id="KW-0863">Zinc-finger</keyword>
<keyword evidence="7" id="KW-0539">Nucleus</keyword>
<evidence type="ECO:0000256" key="2">
    <source>
        <dbReference type="ARBA" id="ARBA00022723"/>
    </source>
</evidence>
<dbReference type="GO" id="GO:0008270">
    <property type="term" value="F:zinc ion binding"/>
    <property type="evidence" value="ECO:0007669"/>
    <property type="project" value="UniProtKB-KW"/>
</dbReference>
<keyword evidence="6" id="KW-0067">ATP-binding</keyword>
<feature type="compositionally biased region" description="Low complexity" evidence="9">
    <location>
        <begin position="114"/>
        <end position="124"/>
    </location>
</feature>
<feature type="compositionally biased region" description="Basic and acidic residues" evidence="9">
    <location>
        <begin position="153"/>
        <end position="168"/>
    </location>
</feature>
<evidence type="ECO:0000259" key="10">
    <source>
        <dbReference type="PROSITE" id="PS50013"/>
    </source>
</evidence>
<feature type="region of interest" description="Disordered" evidence="9">
    <location>
        <begin position="2053"/>
        <end position="2085"/>
    </location>
</feature>
<keyword evidence="3" id="KW-0547">Nucleotide-binding</keyword>
<dbReference type="EMBL" id="JANQDX010000019">
    <property type="protein sequence ID" value="KAL0904212.1"/>
    <property type="molecule type" value="Genomic_DNA"/>
</dbReference>
<evidence type="ECO:0000256" key="7">
    <source>
        <dbReference type="ARBA" id="ARBA00023242"/>
    </source>
</evidence>
<dbReference type="InterPro" id="IPR019787">
    <property type="entry name" value="Znf_PHD-finger"/>
</dbReference>
<dbReference type="Gene3D" id="6.10.250.1310">
    <property type="match status" value="1"/>
</dbReference>
<dbReference type="InterPro" id="IPR000330">
    <property type="entry name" value="SNF2_N"/>
</dbReference>
<dbReference type="PANTHER" id="PTHR45623:SF13">
    <property type="entry name" value="HELICASE PROTEIN MOM1"/>
    <property type="match status" value="1"/>
</dbReference>
<dbReference type="SMART" id="SM00249">
    <property type="entry name" value="PHD"/>
    <property type="match status" value="1"/>
</dbReference>
<feature type="compositionally biased region" description="Polar residues" evidence="9">
    <location>
        <begin position="2056"/>
        <end position="2085"/>
    </location>
</feature>
<proteinExistence type="predicted"/>
<feature type="domain" description="Chromo" evidence="10">
    <location>
        <begin position="493"/>
        <end position="574"/>
    </location>
</feature>
<dbReference type="GO" id="GO:0005634">
    <property type="term" value="C:nucleus"/>
    <property type="evidence" value="ECO:0007669"/>
    <property type="project" value="UniProtKB-SubCell"/>
</dbReference>
<organism evidence="12 13">
    <name type="scientific">Dendrobium thyrsiflorum</name>
    <name type="common">Pinecone-like raceme dendrobium</name>
    <name type="synonym">Orchid</name>
    <dbReference type="NCBI Taxonomy" id="117978"/>
    <lineage>
        <taxon>Eukaryota</taxon>
        <taxon>Viridiplantae</taxon>
        <taxon>Streptophyta</taxon>
        <taxon>Embryophyta</taxon>
        <taxon>Tracheophyta</taxon>
        <taxon>Spermatophyta</taxon>
        <taxon>Magnoliopsida</taxon>
        <taxon>Liliopsida</taxon>
        <taxon>Asparagales</taxon>
        <taxon>Orchidaceae</taxon>
        <taxon>Epidendroideae</taxon>
        <taxon>Malaxideae</taxon>
        <taxon>Dendrobiinae</taxon>
        <taxon>Dendrobium</taxon>
    </lineage>
</organism>
<dbReference type="InterPro" id="IPR023780">
    <property type="entry name" value="Chromo_domain"/>
</dbReference>
<evidence type="ECO:0000259" key="11">
    <source>
        <dbReference type="PROSITE" id="PS50016"/>
    </source>
</evidence>
<keyword evidence="2" id="KW-0479">Metal-binding</keyword>
<feature type="region of interest" description="Disordered" evidence="9">
    <location>
        <begin position="84"/>
        <end position="185"/>
    </location>
</feature>
<dbReference type="InterPro" id="IPR019786">
    <property type="entry name" value="Zinc_finger_PHD-type_CS"/>
</dbReference>
<dbReference type="Gene3D" id="3.30.40.10">
    <property type="entry name" value="Zinc/RING finger domain, C3HC4 (zinc finger)"/>
    <property type="match status" value="1"/>
</dbReference>
<dbReference type="InterPro" id="IPR038718">
    <property type="entry name" value="SNF2-like_sf"/>
</dbReference>
<dbReference type="Pfam" id="PF00176">
    <property type="entry name" value="SNF2-rel_dom"/>
    <property type="match status" value="1"/>
</dbReference>
<dbReference type="Proteomes" id="UP001552299">
    <property type="component" value="Unassembled WGS sequence"/>
</dbReference>
<sequence length="2231" mass="249893">MVQDTCLARLKIIEEDISSKHRARNIDKLNAPSLEKLETSGKKVPESLLRGSVRAGNGGSSSNINLEKRANEFLIKNRKEQLRIGSLSSSDKTKKSASPPRIRYPNTCAKANTSISPPRIRSSSACDKFHKRTLPTMKRNEDGRSVSSSTENSIRRSSPESKLRKVNGESRTLGVTDSKSEDGGKKTIRKHLHVCAYKKLFKKPAKAGENHVDKCAKGKSPLEGIYMDLGAKTSKEVKEGGDVSSTNEGVQDQRGLCIETTELLEKKESNNTKSLDTVFDARSINQEHKITFNGSKCGRMIPNLGSDNLLEPSGEEICNHGPCEMNMESRSSMLEELGVGDGGVCNSEFLGNPAKESTNTQTGIAPMHNVCLVCKQPGQLICCCGKGCKRSYHLSCFNPLLHDVPPGAWLCNFCVKKKMDLGVYSVADGIESVWDREEGMQCGKRYFVKYKGLAHVHNRWIPESELLHIAPSLLANFRKKNQKEVIKWRKEWTEPERLLQKRLLAPLEAANECASVSVSGSLDCCIEWFVKWKGLGYDQATWELENSLLLCSSEAPRLIKDYECRREQANRLYDPLIADKALQVKKDPFCKMSKLPDECPVELDDDHLSSVNCLREFWHKSLNAVFIDVQERISKSVLFVLSLQSHACRPSLIITTSGSLQLWRVDFLRLAPSMNVIMYQGDKDARKMIQNLEFYEESGRLMFQVLLADPKAVVEDLVDIACIGWEAIIVDGYQNSTMTRHLEQLNTLNTDFKLVLLNGQMKDSLSEYRVLLSFLNTGGTMDNGFVGLKTNNNDTPFTLTKLKEKLAHHIVLERKTDSSKFLEYWVPVPVSIVQLEQYCATLTSNATVLRSNLRSDVIEALHNILITARKCCDHPYLVDGELRGLLTKGLHGAEFLNAEVCASGKFFLLGKILQGMKDRRLRVMILFQSLGGSEKVSLGDMLDDFLQQRFGVDTYERIETGMIMAKKVAALKKFNNKESGRFAFLIEKRACLPSVKLLSVDAIILFNSDWNPLNDLRSLHKITVESQNNCIRVFRFYTSYTVEEKLLKLAKEDIILDSSIESISRSITHLLLGWGSTYLFQMLDRLHVSSNPIGISEPSFEKFCLNDVILEILTLLPGKTETSKTAPCSILMKAPLSGGTYSRDSVLVGEKEDISLPDKDLPSFWSGLLEGRHCKWMYASEHSQRIRRRIQNADGLEIQAVEFDEVKSKRRKICSIVDSGMLPEFSQEKGDAPKEIHETCIFESEGGEQKLEDQRNLLMFLVPELSDLCDILALPESVKGMAQEFLVYIMNNHDVSTNQVTVLQALKISLCWRAASIFSHSLDHAGSLSIAKKHLKFECTEQEAYSVYSKLHILKEKFQCQSGALQNLSVQNILDNQSSPSKTVDDVSKTLDGRAKEIAATGNLSVRVNDGFPVGYETSEQLISQQGLYPIGENPGKFQLESGSLKDNLFKNQIDAIEEVFLRRSEVLVQKQQAEVLIFKKQMYKDRLKLEKTHDLDLELIRCIHIDATVRKGKINVLTQDFSDKLGRFDQHRKHQKKKLMSMQLDMRNKEQELKYSWLEKAKSGKLDESLDDIPHFESRFMLEKFMEASEFGCNFNKPVAAILNSACPSGEKNSRSEGCLEVLSNILNEREENVRLGDDALTSTTSVTGGNFEQNVQNGISVELSVPPMLSGVLPMDSRISVSQSEGFNSSSISPADLISVSVTAAEGRDDSNVLNLVPDPVLNQGALLSSVKGLTSSVSSIPELCTNEHTIPAEVFTSGNCQDMDSFHYVSVPASDLVVTLSPHIERMSCNDVAPSNSTSCPLPLEVHEQARLPPAEYQESTPQPHHSVELSDVPAQQEIIAIVAESEPSNRQIPENAMNPLRPQEFLPSEGMPSEHFRSSVIHSSTQQAEVPIQDVIEAAVFESQPSIQQIPENNLHPMRPQEDLPLEIMHSEHQESIVTQPDEPNQLVHNFPSIEWVSLQAISTNPIYNEIFRVQRQQYLCTKKHENKKLLLRSECEQEIEKVRKKYDILQQDDEREYLHEKKMYREIFQKIVWHNVFAEEVRSEFYDHNEGSSTPFQARSRNSNQHFQASQPQLTSSNTVRQAVNTPSISHVGRSPAPHLQPIRPPPHVSDPTVNTPLASAANSQSAIPTLISNATPLVSPENLVCTFSAPFPLMGGSSISNACGISQPTGFRPPQFELPEYAEADELLESMLANLPATNYEFLTGSMIDSRPNESPDVVYLSDGD</sequence>
<dbReference type="InterPro" id="IPR000953">
    <property type="entry name" value="Chromo/chromo_shadow_dom"/>
</dbReference>
<dbReference type="Gene3D" id="3.40.50.10810">
    <property type="entry name" value="Tandem AAA-ATPase domain"/>
    <property type="match status" value="1"/>
</dbReference>
<name>A0ABD0TX97_DENTH</name>
<keyword evidence="5" id="KW-0862">Zinc</keyword>
<evidence type="ECO:0000256" key="8">
    <source>
        <dbReference type="PROSITE-ProRule" id="PRU00146"/>
    </source>
</evidence>
<evidence type="ECO:0000256" key="3">
    <source>
        <dbReference type="ARBA" id="ARBA00022741"/>
    </source>
</evidence>
<dbReference type="SMART" id="SM00298">
    <property type="entry name" value="CHROMO"/>
    <property type="match status" value="2"/>
</dbReference>
<dbReference type="Gene3D" id="3.40.50.300">
    <property type="entry name" value="P-loop containing nucleotide triphosphate hydrolases"/>
    <property type="match status" value="1"/>
</dbReference>
<evidence type="ECO:0000256" key="1">
    <source>
        <dbReference type="ARBA" id="ARBA00004123"/>
    </source>
</evidence>
<protein>
    <recommendedName>
        <fullName evidence="14">Helicase protein MOM1</fullName>
    </recommendedName>
</protein>
<dbReference type="PROSITE" id="PS01359">
    <property type="entry name" value="ZF_PHD_1"/>
    <property type="match status" value="1"/>
</dbReference>
<evidence type="ECO:0000313" key="12">
    <source>
        <dbReference type="EMBL" id="KAL0904212.1"/>
    </source>
</evidence>
<feature type="domain" description="Chromo" evidence="10">
    <location>
        <begin position="428"/>
        <end position="482"/>
    </location>
</feature>
<comment type="caution">
    <text evidence="12">The sequence shown here is derived from an EMBL/GenBank/DDBJ whole genome shotgun (WGS) entry which is preliminary data.</text>
</comment>
<dbReference type="Pfam" id="PF00385">
    <property type="entry name" value="Chromo"/>
    <property type="match status" value="1"/>
</dbReference>
<dbReference type="InterPro" id="IPR027417">
    <property type="entry name" value="P-loop_NTPase"/>
</dbReference>
<gene>
    <name evidence="12" type="ORF">M5K25_026292</name>
</gene>
<evidence type="ECO:0000256" key="9">
    <source>
        <dbReference type="SAM" id="MobiDB-lite"/>
    </source>
</evidence>
<dbReference type="Gene3D" id="2.40.50.40">
    <property type="match status" value="2"/>
</dbReference>
<feature type="domain" description="PHD-type" evidence="11">
    <location>
        <begin position="368"/>
        <end position="417"/>
    </location>
</feature>
<dbReference type="InterPro" id="IPR016197">
    <property type="entry name" value="Chromo-like_dom_sf"/>
</dbReference>
<dbReference type="SUPFAM" id="SSF52540">
    <property type="entry name" value="P-loop containing nucleoside triphosphate hydrolases"/>
    <property type="match status" value="1"/>
</dbReference>
<dbReference type="CDD" id="cd00024">
    <property type="entry name" value="CD_CSD"/>
    <property type="match status" value="1"/>
</dbReference>
<reference evidence="12 13" key="1">
    <citation type="journal article" date="2024" name="Plant Biotechnol. J.">
        <title>Dendrobium thyrsiflorum genome and its molecular insights into genes involved in important horticultural traits.</title>
        <authorList>
            <person name="Chen B."/>
            <person name="Wang J.Y."/>
            <person name="Zheng P.J."/>
            <person name="Li K.L."/>
            <person name="Liang Y.M."/>
            <person name="Chen X.F."/>
            <person name="Zhang C."/>
            <person name="Zhao X."/>
            <person name="He X."/>
            <person name="Zhang G.Q."/>
            <person name="Liu Z.J."/>
            <person name="Xu Q."/>
        </authorList>
    </citation>
    <scope>NUCLEOTIDE SEQUENCE [LARGE SCALE GENOMIC DNA]</scope>
    <source>
        <strain evidence="12">GZMU011</strain>
    </source>
</reference>
<evidence type="ECO:0000256" key="6">
    <source>
        <dbReference type="ARBA" id="ARBA00022840"/>
    </source>
</evidence>
<dbReference type="InterPro" id="IPR056882">
    <property type="entry name" value="MOM1_dom"/>
</dbReference>
<evidence type="ECO:0008006" key="14">
    <source>
        <dbReference type="Google" id="ProtNLM"/>
    </source>
</evidence>
<dbReference type="SUPFAM" id="SSF54160">
    <property type="entry name" value="Chromo domain-like"/>
    <property type="match status" value="2"/>
</dbReference>
<comment type="subcellular location">
    <subcellularLocation>
        <location evidence="1">Nucleus</location>
    </subcellularLocation>
</comment>
<keyword evidence="13" id="KW-1185">Reference proteome</keyword>
<evidence type="ECO:0000256" key="4">
    <source>
        <dbReference type="ARBA" id="ARBA00022771"/>
    </source>
</evidence>
<dbReference type="PROSITE" id="PS50016">
    <property type="entry name" value="ZF_PHD_2"/>
    <property type="match status" value="1"/>
</dbReference>